<keyword evidence="4" id="KW-0819">tRNA processing</keyword>
<keyword evidence="9" id="KW-1185">Reference proteome</keyword>
<evidence type="ECO:0000256" key="2">
    <source>
        <dbReference type="ARBA" id="ARBA00022490"/>
    </source>
</evidence>
<organism evidence="8 9">
    <name type="scientific">Paraconiothyrium brasiliense</name>
    <dbReference type="NCBI Taxonomy" id="300254"/>
    <lineage>
        <taxon>Eukaryota</taxon>
        <taxon>Fungi</taxon>
        <taxon>Dikarya</taxon>
        <taxon>Ascomycota</taxon>
        <taxon>Pezizomycotina</taxon>
        <taxon>Dothideomycetes</taxon>
        <taxon>Pleosporomycetidae</taxon>
        <taxon>Pleosporales</taxon>
        <taxon>Massarineae</taxon>
        <taxon>Didymosphaeriaceae</taxon>
        <taxon>Paraconiothyrium</taxon>
    </lineage>
</organism>
<dbReference type="PROSITE" id="PS50082">
    <property type="entry name" value="WD_REPEATS_2"/>
    <property type="match status" value="3"/>
</dbReference>
<reference evidence="8 9" key="1">
    <citation type="submission" date="2024-02" db="EMBL/GenBank/DDBJ databases">
        <title>De novo assembly and annotation of 12 fungi associated with fruit tree decline syndrome in Ontario, Canada.</title>
        <authorList>
            <person name="Sulman M."/>
            <person name="Ellouze W."/>
            <person name="Ilyukhin E."/>
        </authorList>
    </citation>
    <scope>NUCLEOTIDE SEQUENCE [LARGE SCALE GENOMIC DNA]</scope>
    <source>
        <strain evidence="8 9">M42-189</strain>
    </source>
</reference>
<dbReference type="SUPFAM" id="SSF50998">
    <property type="entry name" value="Quinoprotein alcohol dehydrogenase-like"/>
    <property type="match status" value="1"/>
</dbReference>
<dbReference type="InterPro" id="IPR011047">
    <property type="entry name" value="Quinoprotein_ADH-like_sf"/>
</dbReference>
<dbReference type="PROSITE" id="PS50294">
    <property type="entry name" value="WD_REPEATS_REGION"/>
    <property type="match status" value="1"/>
</dbReference>
<feature type="repeat" description="WD" evidence="7">
    <location>
        <begin position="836"/>
        <end position="870"/>
    </location>
</feature>
<comment type="subcellular location">
    <subcellularLocation>
        <location evidence="1">Cytoplasm</location>
    </subcellularLocation>
</comment>
<keyword evidence="5" id="KW-0677">Repeat</keyword>
<dbReference type="Proteomes" id="UP001521785">
    <property type="component" value="Unassembled WGS sequence"/>
</dbReference>
<dbReference type="Gene3D" id="2.130.10.10">
    <property type="entry name" value="YVTN repeat-like/Quinoprotein amine dehydrogenase"/>
    <property type="match status" value="3"/>
</dbReference>
<evidence type="ECO:0000313" key="8">
    <source>
        <dbReference type="EMBL" id="KAL1613132.1"/>
    </source>
</evidence>
<name>A0ABR3S946_9PLEO</name>
<keyword evidence="2" id="KW-0963">Cytoplasm</keyword>
<comment type="caution">
    <text evidence="8">The sequence shown here is derived from an EMBL/GenBank/DDBJ whole genome shotgun (WGS) entry which is preliminary data.</text>
</comment>
<evidence type="ECO:0000256" key="5">
    <source>
        <dbReference type="ARBA" id="ARBA00022737"/>
    </source>
</evidence>
<dbReference type="Pfam" id="PF00400">
    <property type="entry name" value="WD40"/>
    <property type="match status" value="3"/>
</dbReference>
<evidence type="ECO:0000256" key="6">
    <source>
        <dbReference type="ARBA" id="ARBA00038255"/>
    </source>
</evidence>
<dbReference type="PROSITE" id="PS00678">
    <property type="entry name" value="WD_REPEATS_1"/>
    <property type="match status" value="2"/>
</dbReference>
<evidence type="ECO:0000313" key="9">
    <source>
        <dbReference type="Proteomes" id="UP001521785"/>
    </source>
</evidence>
<comment type="similarity">
    <text evidence="6">Belongs to the WD repeat WDR6 family.</text>
</comment>
<feature type="repeat" description="WD" evidence="7">
    <location>
        <begin position="216"/>
        <end position="258"/>
    </location>
</feature>
<evidence type="ECO:0000256" key="3">
    <source>
        <dbReference type="ARBA" id="ARBA00022574"/>
    </source>
</evidence>
<dbReference type="EMBL" id="JAKJXO020000001">
    <property type="protein sequence ID" value="KAL1613132.1"/>
    <property type="molecule type" value="Genomic_DNA"/>
</dbReference>
<dbReference type="InterPro" id="IPR001680">
    <property type="entry name" value="WD40_rpt"/>
</dbReference>
<evidence type="ECO:0000256" key="7">
    <source>
        <dbReference type="PROSITE-ProRule" id="PRU00221"/>
    </source>
</evidence>
<sequence length="1159" mass="127939">MSPKLHHECTRVPITALADCGRLLVVAEGPCLRFYERQDNIYLWSERVFEAQAIHGISELEIEIGSAHLIVWGGLLVRTVKFSFRDYDNDARIYLENFQLSNVGRAPDWILNILPAPYTFGDPNPVRCPAVTAHNALLEIILHPPTEIKDTNEVPFISVSELTSSSRSILYSAHLSWDAEHHVILVAAGTAFGEIIYWSWDPTRDHESRSRIHRVFLGHEGSVFGVQISPKLPIDDQESRRLLASCSDDRTIRIWDVSGVSAEEGESSLDGDLELQRTRHTGFTNASFDTAVSNIDCVAIGWGHTSRVWNVNFFQNDSSPSDVFVLSSGEDATSRTWRLVTKTSAKSSPPGLPKWQLELVDTAAYHNGKNVWSMALPSLRSGDSATLGGADSKITRFGMKTYENSHPIKQSQYDIGFFASSPALLEDSTAVTEKTSHGSSKRTEFLRSYAFLDETTFILTTNSGRVYLETLASVFSAKIERSILLAQVDDLGGYSVCVGESSLGVAFVASATGTLYAYTKDTSRLSELYTVSGKIGEVFTEHPVEMPQSRRIVLLVTLVGQKVAHLLEVNLLRSDEPTVLRTTIVPISDQITGLAITSMIHAYTVDGRYVFVGFRRGSIAVYRIPDEHDGETAPGSAKLLRIIDSVHGKETVTAMTWIFSGSTTLSGHLVSTGRNGCIAIHFIDLANNLYHSIVHDISLPVGPNIEGLYIRDDQLHVYGFSNKEFVLYNTATEEVIMSVETGGAHRSWTFRPNLSSCRGGTLVWTRASSMHIHTQPEQNHDVIRSGGHGREIKAVAVSPVIATNKGNRQFIATGAEDTDIKIFQYSNDHLTCLRTLRKHTTGIQALQWSADGSYLFSSGGCEEFYVWRISRVPSELGGIGVVCEASLPPESEHSDLRIMAFEAKRQSDTAFLISMVFSNSTVKVRTPSCFKTQNGLINLLIKSSCEENMPFVILTAGTDGHAVLWPIVSFLKPEPLTYHSPITLHQSSSKTLVIHHFSKKDIKTVMTLIVSGGDDGTLAFLLACTSWNGVEWASPPVIVVRAHASAVTACAMLTHNARTFVVTSGNDQWVRLWELAMYEMDADLEGNNRPAMKRIGEIKRVGKIKTSVADVSSMAVLDSREEKEEDEENVAEQEKGEKAARVLVCGVGMEVIRIEWDTM</sequence>
<evidence type="ECO:0000256" key="4">
    <source>
        <dbReference type="ARBA" id="ARBA00022694"/>
    </source>
</evidence>
<proteinExistence type="inferred from homology"/>
<dbReference type="PANTHER" id="PTHR14344">
    <property type="entry name" value="WD REPEAT PROTEIN"/>
    <property type="match status" value="1"/>
</dbReference>
<dbReference type="InterPro" id="IPR036322">
    <property type="entry name" value="WD40_repeat_dom_sf"/>
</dbReference>
<dbReference type="PANTHER" id="PTHR14344:SF3">
    <property type="entry name" value="WD REPEAT-CONTAINING PROTEIN 6"/>
    <property type="match status" value="1"/>
</dbReference>
<gene>
    <name evidence="8" type="primary">WDR6</name>
    <name evidence="8" type="ORF">SLS60_001364</name>
</gene>
<feature type="repeat" description="WD" evidence="7">
    <location>
        <begin position="1040"/>
        <end position="1075"/>
    </location>
</feature>
<dbReference type="SMART" id="SM00320">
    <property type="entry name" value="WD40"/>
    <property type="match status" value="6"/>
</dbReference>
<dbReference type="SUPFAM" id="SSF50978">
    <property type="entry name" value="WD40 repeat-like"/>
    <property type="match status" value="1"/>
</dbReference>
<accession>A0ABR3S946</accession>
<keyword evidence="3 7" id="KW-0853">WD repeat</keyword>
<protein>
    <submittedName>
        <fullName evidence="8">WD repeat-containing protein 6</fullName>
    </submittedName>
</protein>
<dbReference type="InterPro" id="IPR019775">
    <property type="entry name" value="WD40_repeat_CS"/>
</dbReference>
<evidence type="ECO:0000256" key="1">
    <source>
        <dbReference type="ARBA" id="ARBA00004496"/>
    </source>
</evidence>
<dbReference type="InterPro" id="IPR015943">
    <property type="entry name" value="WD40/YVTN_repeat-like_dom_sf"/>
</dbReference>
<dbReference type="InterPro" id="IPR051973">
    <property type="entry name" value="tRNA_Anticodon_Mtase-Reg"/>
</dbReference>